<feature type="signal peptide" evidence="2">
    <location>
        <begin position="1"/>
        <end position="23"/>
    </location>
</feature>
<feature type="chain" id="PRO_5020648449" evidence="2">
    <location>
        <begin position="24"/>
        <end position="236"/>
    </location>
</feature>
<dbReference type="EMBL" id="AZBU02000005">
    <property type="protein sequence ID" value="TKR77035.1"/>
    <property type="molecule type" value="Genomic_DNA"/>
</dbReference>
<proteinExistence type="predicted"/>
<dbReference type="Proteomes" id="UP000298663">
    <property type="component" value="Unassembled WGS sequence"/>
</dbReference>
<evidence type="ECO:0000313" key="3">
    <source>
        <dbReference type="EMBL" id="TKR77035.1"/>
    </source>
</evidence>
<feature type="region of interest" description="Disordered" evidence="1">
    <location>
        <begin position="168"/>
        <end position="189"/>
    </location>
</feature>
<protein>
    <submittedName>
        <fullName evidence="3">Uncharacterized protein</fullName>
    </submittedName>
</protein>
<evidence type="ECO:0000313" key="4">
    <source>
        <dbReference type="Proteomes" id="UP000298663"/>
    </source>
</evidence>
<sequence length="236" mass="26432">MNAKVLFVVAVVAALLAVSFVDAKKVAKQEKKGKAKGGKVVEKAKVEKREVKAPKVEKVVVEKIVEKVVEVEKPAKQEKSLKHVEVIEEEVVEEEPEAPTHVAAPATPERPHVVKPKHLKFQPVFIILRWQTSEDRSVYHDRLRGVQAPVQEAARPGRCAAIRAAPTRRTRPRRVADRRAGSRERRCARCPGGSWGRRSRLSRRLADALENSTKNSCTPSCFARSYAYSSSLLYEK</sequence>
<dbReference type="AlphaFoldDB" id="A0A4V6A221"/>
<organism evidence="3 4">
    <name type="scientific">Steinernema carpocapsae</name>
    <name type="common">Entomopathogenic nematode</name>
    <dbReference type="NCBI Taxonomy" id="34508"/>
    <lineage>
        <taxon>Eukaryota</taxon>
        <taxon>Metazoa</taxon>
        <taxon>Ecdysozoa</taxon>
        <taxon>Nematoda</taxon>
        <taxon>Chromadorea</taxon>
        <taxon>Rhabditida</taxon>
        <taxon>Tylenchina</taxon>
        <taxon>Panagrolaimomorpha</taxon>
        <taxon>Strongyloidoidea</taxon>
        <taxon>Steinernematidae</taxon>
        <taxon>Steinernema</taxon>
    </lineage>
</organism>
<keyword evidence="2" id="KW-0732">Signal</keyword>
<name>A0A4V6A221_STECR</name>
<keyword evidence="4" id="KW-1185">Reference proteome</keyword>
<gene>
    <name evidence="3" type="ORF">L596_018084</name>
</gene>
<reference evidence="3 4" key="2">
    <citation type="journal article" date="2019" name="G3 (Bethesda)">
        <title>Hybrid Assembly of the Genome of the Entomopathogenic Nematode Steinernema carpocapsae Identifies the X-Chromosome.</title>
        <authorList>
            <person name="Serra L."/>
            <person name="Macchietto M."/>
            <person name="Macias-Munoz A."/>
            <person name="McGill C.J."/>
            <person name="Rodriguez I.M."/>
            <person name="Rodriguez B."/>
            <person name="Murad R."/>
            <person name="Mortazavi A."/>
        </authorList>
    </citation>
    <scope>NUCLEOTIDE SEQUENCE [LARGE SCALE GENOMIC DNA]</scope>
    <source>
        <strain evidence="3 4">ALL</strain>
    </source>
</reference>
<accession>A0A4V6A221</accession>
<comment type="caution">
    <text evidence="3">The sequence shown here is derived from an EMBL/GenBank/DDBJ whole genome shotgun (WGS) entry which is preliminary data.</text>
</comment>
<reference evidence="3 4" key="1">
    <citation type="journal article" date="2015" name="Genome Biol.">
        <title>Comparative genomics of Steinernema reveals deeply conserved gene regulatory networks.</title>
        <authorList>
            <person name="Dillman A.R."/>
            <person name="Macchietto M."/>
            <person name="Porter C.F."/>
            <person name="Rogers A."/>
            <person name="Williams B."/>
            <person name="Antoshechkin I."/>
            <person name="Lee M.M."/>
            <person name="Goodwin Z."/>
            <person name="Lu X."/>
            <person name="Lewis E.E."/>
            <person name="Goodrich-Blair H."/>
            <person name="Stock S.P."/>
            <person name="Adams B.J."/>
            <person name="Sternberg P.W."/>
            <person name="Mortazavi A."/>
        </authorList>
    </citation>
    <scope>NUCLEOTIDE SEQUENCE [LARGE SCALE GENOMIC DNA]</scope>
    <source>
        <strain evidence="3 4">ALL</strain>
    </source>
</reference>
<evidence type="ECO:0000256" key="2">
    <source>
        <dbReference type="SAM" id="SignalP"/>
    </source>
</evidence>
<evidence type="ECO:0000256" key="1">
    <source>
        <dbReference type="SAM" id="MobiDB-lite"/>
    </source>
</evidence>
<feature type="compositionally biased region" description="Basic and acidic residues" evidence="1">
    <location>
        <begin position="174"/>
        <end position="187"/>
    </location>
</feature>